<proteinExistence type="predicted"/>
<keyword evidence="3" id="KW-1185">Reference proteome</keyword>
<name>A0A6J5DTD7_9BURK</name>
<sequence>MLTASLRLRNSVIFIIIIGNRLCFEIMPNFFNIFVDTHRIGREIRESRGAYKVGGAAVHQLC</sequence>
<keyword evidence="1" id="KW-0812">Transmembrane</keyword>
<dbReference type="AlphaFoldDB" id="A0A6J5DTD7"/>
<evidence type="ECO:0000313" key="2">
    <source>
        <dbReference type="EMBL" id="CAB3757173.1"/>
    </source>
</evidence>
<reference evidence="2 3" key="1">
    <citation type="submission" date="2020-04" db="EMBL/GenBank/DDBJ databases">
        <authorList>
            <person name="De Canck E."/>
        </authorList>
    </citation>
    <scope>NUCLEOTIDE SEQUENCE [LARGE SCALE GENOMIC DNA]</scope>
    <source>
        <strain evidence="2 3">LMG 29542</strain>
    </source>
</reference>
<organism evidence="2 3">
    <name type="scientific">Paraburkholderia humisilvae</name>
    <dbReference type="NCBI Taxonomy" id="627669"/>
    <lineage>
        <taxon>Bacteria</taxon>
        <taxon>Pseudomonadati</taxon>
        <taxon>Pseudomonadota</taxon>
        <taxon>Betaproteobacteria</taxon>
        <taxon>Burkholderiales</taxon>
        <taxon>Burkholderiaceae</taxon>
        <taxon>Paraburkholderia</taxon>
    </lineage>
</organism>
<dbReference type="EMBL" id="CADIKH010000012">
    <property type="protein sequence ID" value="CAB3757173.1"/>
    <property type="molecule type" value="Genomic_DNA"/>
</dbReference>
<evidence type="ECO:0000313" key="3">
    <source>
        <dbReference type="Proteomes" id="UP000494363"/>
    </source>
</evidence>
<accession>A0A6J5DTD7</accession>
<feature type="transmembrane region" description="Helical" evidence="1">
    <location>
        <begin position="12"/>
        <end position="35"/>
    </location>
</feature>
<protein>
    <submittedName>
        <fullName evidence="2">Uncharacterized protein</fullName>
    </submittedName>
</protein>
<keyword evidence="1" id="KW-1133">Transmembrane helix</keyword>
<gene>
    <name evidence="2" type="ORF">LMG29542_03024</name>
</gene>
<evidence type="ECO:0000256" key="1">
    <source>
        <dbReference type="SAM" id="Phobius"/>
    </source>
</evidence>
<dbReference type="Proteomes" id="UP000494363">
    <property type="component" value="Unassembled WGS sequence"/>
</dbReference>
<keyword evidence="1" id="KW-0472">Membrane</keyword>